<dbReference type="Gene3D" id="1.10.287.130">
    <property type="match status" value="1"/>
</dbReference>
<dbReference type="RefSeq" id="WP_013908220.1">
    <property type="nucleotide sequence ID" value="NC_015681.1"/>
</dbReference>
<organism evidence="14 15">
    <name type="scientific">Thermodesulfatator indicus (strain DSM 15286 / JCM 11887 / CIR29812)</name>
    <dbReference type="NCBI Taxonomy" id="667014"/>
    <lineage>
        <taxon>Bacteria</taxon>
        <taxon>Pseudomonadati</taxon>
        <taxon>Thermodesulfobacteriota</taxon>
        <taxon>Thermodesulfobacteria</taxon>
        <taxon>Thermodesulfobacteriales</taxon>
        <taxon>Thermodesulfatatoraceae</taxon>
        <taxon>Thermodesulfatator</taxon>
    </lineage>
</organism>
<sequence length="516" mass="58216">MNSLPLYPIYSVDFLGSFLMLLLSFATLGYARRLRKEHPKSVLFIYLFGLSTAFVAFSISRSIGHMLRFIFIYAGVANWWKSLAPISGSLNSICFVTIAALSFVYPSVQHVIALVRSDAEKLRKAKEDLERINQELRELHQTLEDKVRQRTQELLVSESKFRRLFESSGEAIFFCDSQGRISDINPSGVALLGFNDKNELIGQPMVNFFAEKKDWQEYVRTTCQSGFIKDFETKLIAKDGQEKYVIITAHATKKSSGCKIGFEGIAKDITSYRKMTEKLIYSEKMASLGQLASGIAHEINTPLNIILGYAQMLKKDFKDKPDVFEELSIIESQAEVCKKIVSDLLSFARSSDKSYSKLDISVNDCILQTVDIVKHTFERDGIKFYLELSKDIPYIEADPDKLRQVFLNLLNNSRDAIGNNGLIFIKTYLEDKSLVVEFGDNGCGISPDIKDKIFDPFFTTKPPRKGTGLGLSVSYGIIQEHNGKFEVYSPPKNPYHLSLGLKTVFVITLPTDDKSS</sequence>
<dbReference type="SMART" id="SM00091">
    <property type="entry name" value="PAS"/>
    <property type="match status" value="1"/>
</dbReference>
<dbReference type="PRINTS" id="PR00344">
    <property type="entry name" value="BCTRLSENSOR"/>
</dbReference>
<dbReference type="SUPFAM" id="SSF55785">
    <property type="entry name" value="PYP-like sensor domain (PAS domain)"/>
    <property type="match status" value="1"/>
</dbReference>
<evidence type="ECO:0000313" key="14">
    <source>
        <dbReference type="EMBL" id="AEH45478.1"/>
    </source>
</evidence>
<evidence type="ECO:0000259" key="12">
    <source>
        <dbReference type="PROSITE" id="PS50112"/>
    </source>
</evidence>
<feature type="transmembrane region" description="Helical" evidence="10">
    <location>
        <begin position="6"/>
        <end position="31"/>
    </location>
</feature>
<evidence type="ECO:0000256" key="7">
    <source>
        <dbReference type="ARBA" id="ARBA00022840"/>
    </source>
</evidence>
<dbReference type="PATRIC" id="fig|667014.3.peg.1666"/>
<dbReference type="EMBL" id="CP002683">
    <property type="protein sequence ID" value="AEH45478.1"/>
    <property type="molecule type" value="Genomic_DNA"/>
</dbReference>
<evidence type="ECO:0000259" key="11">
    <source>
        <dbReference type="PROSITE" id="PS50109"/>
    </source>
</evidence>
<dbReference type="PROSITE" id="PS50113">
    <property type="entry name" value="PAC"/>
    <property type="match status" value="1"/>
</dbReference>
<dbReference type="FunCoup" id="F8AAW5">
    <property type="interactions" value="236"/>
</dbReference>
<feature type="coiled-coil region" evidence="9">
    <location>
        <begin position="112"/>
        <end position="153"/>
    </location>
</feature>
<dbReference type="SUPFAM" id="SSF47384">
    <property type="entry name" value="Homodimeric domain of signal transducing histidine kinase"/>
    <property type="match status" value="1"/>
</dbReference>
<reference evidence="14 15" key="2">
    <citation type="journal article" date="2012" name="Stand. Genomic Sci.">
        <title>Complete genome sequence of the thermophilic sulfate-reducing ocean bacterium Thermodesulfatator indicus type strain (CIR29812(T)).</title>
        <authorList>
            <person name="Anderson I."/>
            <person name="Saunders E."/>
            <person name="Lapidus A."/>
            <person name="Nolan M."/>
            <person name="Lucas S."/>
            <person name="Tice H."/>
            <person name="Del Rio T.G."/>
            <person name="Cheng J.F."/>
            <person name="Han C."/>
            <person name="Tapia R."/>
            <person name="Goodwin L.A."/>
            <person name="Pitluck S."/>
            <person name="Liolios K."/>
            <person name="Mavromatis K."/>
            <person name="Pagani I."/>
            <person name="Ivanova N."/>
            <person name="Mikhailova N."/>
            <person name="Pati A."/>
            <person name="Chen A."/>
            <person name="Palaniappan K."/>
            <person name="Land M."/>
            <person name="Hauser L."/>
            <person name="Jeffries C.D."/>
            <person name="Chang Y.J."/>
            <person name="Brambilla E.M."/>
            <person name="Rohde M."/>
            <person name="Spring S."/>
            <person name="Goker M."/>
            <person name="Detter J.C."/>
            <person name="Woyke T."/>
            <person name="Bristow J."/>
            <person name="Eisen J.A."/>
            <person name="Markowitz V."/>
            <person name="Hugenholtz P."/>
            <person name="Kyrpides N.C."/>
            <person name="Klenk H.P."/>
        </authorList>
    </citation>
    <scope>NUCLEOTIDE SEQUENCE [LARGE SCALE GENOMIC DNA]</scope>
    <source>
        <strain evidence="15">DSM 15286 / JCM 11887 / CIR29812</strain>
    </source>
</reference>
<dbReference type="PaxDb" id="667014-Thein_1618"/>
<evidence type="ECO:0000256" key="9">
    <source>
        <dbReference type="SAM" id="Coils"/>
    </source>
</evidence>
<keyword evidence="10" id="KW-0472">Membrane</keyword>
<dbReference type="Pfam" id="PF13426">
    <property type="entry name" value="PAS_9"/>
    <property type="match status" value="1"/>
</dbReference>
<dbReference type="SMART" id="SM00388">
    <property type="entry name" value="HisKA"/>
    <property type="match status" value="1"/>
</dbReference>
<dbReference type="InterPro" id="IPR004358">
    <property type="entry name" value="Sig_transdc_His_kin-like_C"/>
</dbReference>
<proteinExistence type="predicted"/>
<evidence type="ECO:0000259" key="13">
    <source>
        <dbReference type="PROSITE" id="PS50113"/>
    </source>
</evidence>
<dbReference type="PANTHER" id="PTHR43065">
    <property type="entry name" value="SENSOR HISTIDINE KINASE"/>
    <property type="match status" value="1"/>
</dbReference>
<keyword evidence="5" id="KW-0547">Nucleotide-binding</keyword>
<dbReference type="InterPro" id="IPR003594">
    <property type="entry name" value="HATPase_dom"/>
</dbReference>
<dbReference type="EC" id="2.7.13.3" evidence="2"/>
<dbReference type="InterPro" id="IPR005467">
    <property type="entry name" value="His_kinase_dom"/>
</dbReference>
<evidence type="ECO:0000256" key="5">
    <source>
        <dbReference type="ARBA" id="ARBA00022741"/>
    </source>
</evidence>
<dbReference type="KEGG" id="tid:Thein_1618"/>
<evidence type="ECO:0000256" key="8">
    <source>
        <dbReference type="ARBA" id="ARBA00023012"/>
    </source>
</evidence>
<gene>
    <name evidence="14" type="ordered locus">Thein_1618</name>
</gene>
<dbReference type="PANTHER" id="PTHR43065:SF46">
    <property type="entry name" value="C4-DICARBOXYLATE TRANSPORT SENSOR PROTEIN DCTB"/>
    <property type="match status" value="1"/>
</dbReference>
<dbReference type="Gene3D" id="3.30.450.20">
    <property type="entry name" value="PAS domain"/>
    <property type="match status" value="1"/>
</dbReference>
<dbReference type="PROSITE" id="PS50109">
    <property type="entry name" value="HIS_KIN"/>
    <property type="match status" value="1"/>
</dbReference>
<dbReference type="Pfam" id="PF02518">
    <property type="entry name" value="HATPase_c"/>
    <property type="match status" value="1"/>
</dbReference>
<dbReference type="NCBIfam" id="TIGR00229">
    <property type="entry name" value="sensory_box"/>
    <property type="match status" value="1"/>
</dbReference>
<feature type="domain" description="Histidine kinase" evidence="11">
    <location>
        <begin position="294"/>
        <end position="513"/>
    </location>
</feature>
<dbReference type="InterPro" id="IPR035965">
    <property type="entry name" value="PAS-like_dom_sf"/>
</dbReference>
<dbReference type="HOGENOM" id="CLU_000445_114_39_0"/>
<dbReference type="SMART" id="SM00387">
    <property type="entry name" value="HATPase_c"/>
    <property type="match status" value="1"/>
</dbReference>
<feature type="domain" description="PAS" evidence="12">
    <location>
        <begin position="157"/>
        <end position="195"/>
    </location>
</feature>
<dbReference type="Gene3D" id="3.30.565.10">
    <property type="entry name" value="Histidine kinase-like ATPase, C-terminal domain"/>
    <property type="match status" value="1"/>
</dbReference>
<dbReference type="GO" id="GO:0000155">
    <property type="term" value="F:phosphorelay sensor kinase activity"/>
    <property type="evidence" value="ECO:0007669"/>
    <property type="project" value="InterPro"/>
</dbReference>
<keyword evidence="10" id="KW-1133">Transmembrane helix</keyword>
<evidence type="ECO:0000256" key="1">
    <source>
        <dbReference type="ARBA" id="ARBA00000085"/>
    </source>
</evidence>
<dbReference type="SUPFAM" id="SSF55874">
    <property type="entry name" value="ATPase domain of HSP90 chaperone/DNA topoisomerase II/histidine kinase"/>
    <property type="match status" value="1"/>
</dbReference>
<keyword evidence="7" id="KW-0067">ATP-binding</keyword>
<dbReference type="eggNOG" id="COG4191">
    <property type="taxonomic scope" value="Bacteria"/>
</dbReference>
<dbReference type="CDD" id="cd00082">
    <property type="entry name" value="HisKA"/>
    <property type="match status" value="1"/>
</dbReference>
<dbReference type="InterPro" id="IPR000014">
    <property type="entry name" value="PAS"/>
</dbReference>
<dbReference type="InterPro" id="IPR036890">
    <property type="entry name" value="HATPase_C_sf"/>
</dbReference>
<keyword evidence="8" id="KW-0902">Two-component regulatory system</keyword>
<keyword evidence="15" id="KW-1185">Reference proteome</keyword>
<dbReference type="InterPro" id="IPR003661">
    <property type="entry name" value="HisK_dim/P_dom"/>
</dbReference>
<protein>
    <recommendedName>
        <fullName evidence="2">histidine kinase</fullName>
        <ecNumber evidence="2">2.7.13.3</ecNumber>
    </recommendedName>
</protein>
<dbReference type="InParanoid" id="F8AAW5"/>
<keyword evidence="4" id="KW-0808">Transferase</keyword>
<feature type="transmembrane region" description="Helical" evidence="10">
    <location>
        <begin position="43"/>
        <end position="60"/>
    </location>
</feature>
<dbReference type="GO" id="GO:0005524">
    <property type="term" value="F:ATP binding"/>
    <property type="evidence" value="ECO:0007669"/>
    <property type="project" value="UniProtKB-KW"/>
</dbReference>
<dbReference type="Proteomes" id="UP000006793">
    <property type="component" value="Chromosome"/>
</dbReference>
<evidence type="ECO:0000313" key="15">
    <source>
        <dbReference type="Proteomes" id="UP000006793"/>
    </source>
</evidence>
<keyword evidence="6 14" id="KW-0418">Kinase</keyword>
<feature type="domain" description="PAC" evidence="13">
    <location>
        <begin position="229"/>
        <end position="281"/>
    </location>
</feature>
<dbReference type="eggNOG" id="COG3829">
    <property type="taxonomic scope" value="Bacteria"/>
</dbReference>
<dbReference type="Pfam" id="PF00512">
    <property type="entry name" value="HisKA"/>
    <property type="match status" value="1"/>
</dbReference>
<keyword evidence="3" id="KW-0597">Phosphoprotein</keyword>
<dbReference type="STRING" id="667014.Thein_1618"/>
<keyword evidence="9" id="KW-0175">Coiled coil</keyword>
<evidence type="ECO:0000256" key="3">
    <source>
        <dbReference type="ARBA" id="ARBA00022553"/>
    </source>
</evidence>
<dbReference type="CDD" id="cd00130">
    <property type="entry name" value="PAS"/>
    <property type="match status" value="1"/>
</dbReference>
<evidence type="ECO:0000256" key="2">
    <source>
        <dbReference type="ARBA" id="ARBA00012438"/>
    </source>
</evidence>
<keyword evidence="10" id="KW-0812">Transmembrane</keyword>
<comment type="catalytic activity">
    <reaction evidence="1">
        <text>ATP + protein L-histidine = ADP + protein N-phospho-L-histidine.</text>
        <dbReference type="EC" id="2.7.13.3"/>
    </reaction>
</comment>
<dbReference type="InterPro" id="IPR000700">
    <property type="entry name" value="PAS-assoc_C"/>
</dbReference>
<reference evidence="15" key="1">
    <citation type="submission" date="2011-04" db="EMBL/GenBank/DDBJ databases">
        <title>The complete genome of Thermodesulfatator indicus DSM 15286.</title>
        <authorList>
            <person name="Lucas S."/>
            <person name="Copeland A."/>
            <person name="Lapidus A."/>
            <person name="Bruce D."/>
            <person name="Goodwin L."/>
            <person name="Pitluck S."/>
            <person name="Peters L."/>
            <person name="Kyrpides N."/>
            <person name="Mavromatis K."/>
            <person name="Pagani I."/>
            <person name="Ivanova N."/>
            <person name="Saunders L."/>
            <person name="Detter J.C."/>
            <person name="Tapia R."/>
            <person name="Han C."/>
            <person name="Land M."/>
            <person name="Hauser L."/>
            <person name="Markowitz V."/>
            <person name="Cheng J.-F."/>
            <person name="Hugenholtz P."/>
            <person name="Woyke T."/>
            <person name="Wu D."/>
            <person name="Spring S."/>
            <person name="Schroeder M."/>
            <person name="Brambilla E."/>
            <person name="Klenk H.-P."/>
            <person name="Eisen J.A."/>
        </authorList>
    </citation>
    <scope>NUCLEOTIDE SEQUENCE [LARGE SCALE GENOMIC DNA]</scope>
    <source>
        <strain evidence="15">DSM 15286 / JCM 11887 / CIR29812</strain>
    </source>
</reference>
<dbReference type="AlphaFoldDB" id="F8AAW5"/>
<accession>F8AAW5</accession>
<name>F8AAW5_THEID</name>
<dbReference type="PROSITE" id="PS50112">
    <property type="entry name" value="PAS"/>
    <property type="match status" value="1"/>
</dbReference>
<evidence type="ECO:0000256" key="10">
    <source>
        <dbReference type="SAM" id="Phobius"/>
    </source>
</evidence>
<evidence type="ECO:0000256" key="6">
    <source>
        <dbReference type="ARBA" id="ARBA00022777"/>
    </source>
</evidence>
<dbReference type="InterPro" id="IPR036097">
    <property type="entry name" value="HisK_dim/P_sf"/>
</dbReference>
<evidence type="ECO:0000256" key="4">
    <source>
        <dbReference type="ARBA" id="ARBA00022679"/>
    </source>
</evidence>